<dbReference type="RefSeq" id="XP_005776862.1">
    <property type="nucleotide sequence ID" value="XM_005776805.1"/>
</dbReference>
<dbReference type="GeneID" id="17269976"/>
<dbReference type="EnsemblProtists" id="EOD25617">
    <property type="protein sequence ID" value="EOD25617"/>
    <property type="gene ID" value="EMIHUDRAFT_237379"/>
</dbReference>
<dbReference type="AlphaFoldDB" id="A0A0D3JQ32"/>
<evidence type="ECO:0000256" key="2">
    <source>
        <dbReference type="ARBA" id="ARBA00022737"/>
    </source>
</evidence>
<dbReference type="RefSeq" id="XP_005764127.1">
    <property type="nucleotide sequence ID" value="XM_005764070.1"/>
</dbReference>
<dbReference type="EnsemblProtists" id="EOD11698">
    <property type="protein sequence ID" value="EOD11698"/>
    <property type="gene ID" value="EMIHUDRAFT_120285"/>
</dbReference>
<dbReference type="Proteomes" id="UP000013827">
    <property type="component" value="Unassembled WGS sequence"/>
</dbReference>
<dbReference type="RefSeq" id="XP_005778046.1">
    <property type="nucleotide sequence ID" value="XM_005777989.1"/>
</dbReference>
<evidence type="ECO:0000256" key="1">
    <source>
        <dbReference type="ARBA" id="ARBA00022574"/>
    </source>
</evidence>
<keyword evidence="2" id="KW-0677">Repeat</keyword>
<dbReference type="KEGG" id="ehx:EMIHUDRAFT_237379"/>
<reference evidence="5" key="1">
    <citation type="journal article" date="2013" name="Nature">
        <title>Pan genome of the phytoplankton Emiliania underpins its global distribution.</title>
        <authorList>
            <person name="Read B.A."/>
            <person name="Kegel J."/>
            <person name="Klute M.J."/>
            <person name="Kuo A."/>
            <person name="Lefebvre S.C."/>
            <person name="Maumus F."/>
            <person name="Mayer C."/>
            <person name="Miller J."/>
            <person name="Monier A."/>
            <person name="Salamov A."/>
            <person name="Young J."/>
            <person name="Aguilar M."/>
            <person name="Claverie J.M."/>
            <person name="Frickenhaus S."/>
            <person name="Gonzalez K."/>
            <person name="Herman E.K."/>
            <person name="Lin Y.C."/>
            <person name="Napier J."/>
            <person name="Ogata H."/>
            <person name="Sarno A.F."/>
            <person name="Shmutz J."/>
            <person name="Schroeder D."/>
            <person name="de Vargas C."/>
            <person name="Verret F."/>
            <person name="von Dassow P."/>
            <person name="Valentin K."/>
            <person name="Van de Peer Y."/>
            <person name="Wheeler G."/>
            <person name="Dacks J.B."/>
            <person name="Delwiche C.F."/>
            <person name="Dyhrman S.T."/>
            <person name="Glockner G."/>
            <person name="John U."/>
            <person name="Richards T."/>
            <person name="Worden A.Z."/>
            <person name="Zhang X."/>
            <person name="Grigoriev I.V."/>
            <person name="Allen A.E."/>
            <person name="Bidle K."/>
            <person name="Borodovsky M."/>
            <person name="Bowler C."/>
            <person name="Brownlee C."/>
            <person name="Cock J.M."/>
            <person name="Elias M."/>
            <person name="Gladyshev V.N."/>
            <person name="Groth M."/>
            <person name="Guda C."/>
            <person name="Hadaegh A."/>
            <person name="Iglesias-Rodriguez M.D."/>
            <person name="Jenkins J."/>
            <person name="Jones B.M."/>
            <person name="Lawson T."/>
            <person name="Leese F."/>
            <person name="Lindquist E."/>
            <person name="Lobanov A."/>
            <person name="Lomsadze A."/>
            <person name="Malik S.B."/>
            <person name="Marsh M.E."/>
            <person name="Mackinder L."/>
            <person name="Mock T."/>
            <person name="Mueller-Roeber B."/>
            <person name="Pagarete A."/>
            <person name="Parker M."/>
            <person name="Probert I."/>
            <person name="Quesneville H."/>
            <person name="Raines C."/>
            <person name="Rensing S.A."/>
            <person name="Riano-Pachon D.M."/>
            <person name="Richier S."/>
            <person name="Rokitta S."/>
            <person name="Shiraiwa Y."/>
            <person name="Soanes D.M."/>
            <person name="van der Giezen M."/>
            <person name="Wahlund T.M."/>
            <person name="Williams B."/>
            <person name="Wilson W."/>
            <person name="Wolfe G."/>
            <person name="Wurch L.L."/>
        </authorList>
    </citation>
    <scope>NUCLEOTIDE SEQUENCE</scope>
</reference>
<dbReference type="Pfam" id="PF00400">
    <property type="entry name" value="WD40"/>
    <property type="match status" value="1"/>
</dbReference>
<protein>
    <submittedName>
        <fullName evidence="4">Uncharacterized protein</fullName>
    </submittedName>
</protein>
<dbReference type="EnsemblProtists" id="EOD24433">
    <property type="protein sequence ID" value="EOD24433"/>
    <property type="gene ID" value="EMIHUDRAFT_238470"/>
</dbReference>
<dbReference type="GeneID" id="17257850"/>
<dbReference type="PANTHER" id="PTHR44666:SF1">
    <property type="entry name" value="WD REPEAT-CONTAINING PROTEIN 53"/>
    <property type="match status" value="1"/>
</dbReference>
<evidence type="ECO:0000313" key="4">
    <source>
        <dbReference type="EnsemblProtists" id="EOD25617"/>
    </source>
</evidence>
<dbReference type="InterPro" id="IPR036322">
    <property type="entry name" value="WD40_repeat_dom_sf"/>
</dbReference>
<sequence>MGELSQAASLRGHRGGVNCLAGEGDMLVSGGEDGTVRLWDLGAQRTARAMVAPGAQAVNALAVGRGGCEHFVFGAAGRDVFAYDLRAPGVLMREPAVPSLGGSSDEVGALAIDAAGEHVAIGDDSGEVRVVNLDGDSQPPELDAAHGSICACLAFRPAGGGGGGLELLSGGTDAFAAPRVINPRHVHSLAFEPGGTAFAAALGDGSIELRDANHGALLAAAPSAHGAAASQVVFAPQLGGAGWGTAVPLLSAGDDSRLRLWACEPPPAEGASEGASLRAVGSASLAQKPNWVLPHPSGVVCVAGTSDAVGVWRVSGGIRIRT</sequence>
<keyword evidence="5" id="KW-1185">Reference proteome</keyword>
<dbReference type="SUPFAM" id="SSF50978">
    <property type="entry name" value="WD40 repeat-like"/>
    <property type="match status" value="1"/>
</dbReference>
<name>A0A0D3JQ32_EMIH1</name>
<dbReference type="InterPro" id="IPR042453">
    <property type="entry name" value="WDR53"/>
</dbReference>
<dbReference type="InterPro" id="IPR019775">
    <property type="entry name" value="WD40_repeat_CS"/>
</dbReference>
<dbReference type="GeneID" id="17271163"/>
<dbReference type="OMA" id="GDLMVWG"/>
<reference evidence="4" key="2">
    <citation type="submission" date="2024-10" db="UniProtKB">
        <authorList>
            <consortium name="EnsemblProtists"/>
        </authorList>
    </citation>
    <scope>IDENTIFICATION</scope>
</reference>
<dbReference type="PaxDb" id="2903-EOD11698"/>
<evidence type="ECO:0000256" key="3">
    <source>
        <dbReference type="PROSITE-ProRule" id="PRU00221"/>
    </source>
</evidence>
<dbReference type="InterPro" id="IPR001680">
    <property type="entry name" value="WD40_rpt"/>
</dbReference>
<dbReference type="HOGENOM" id="CLU_864440_0_0_1"/>
<evidence type="ECO:0000313" key="5">
    <source>
        <dbReference type="Proteomes" id="UP000013827"/>
    </source>
</evidence>
<organism evidence="4 5">
    <name type="scientific">Emiliania huxleyi (strain CCMP1516)</name>
    <dbReference type="NCBI Taxonomy" id="280463"/>
    <lineage>
        <taxon>Eukaryota</taxon>
        <taxon>Haptista</taxon>
        <taxon>Haptophyta</taxon>
        <taxon>Prymnesiophyceae</taxon>
        <taxon>Isochrysidales</taxon>
        <taxon>Noelaerhabdaceae</taxon>
        <taxon>Emiliania</taxon>
    </lineage>
</organism>
<dbReference type="PANTHER" id="PTHR44666">
    <property type="entry name" value="WD REPEAT-CONTAINING PROTEIN 53"/>
    <property type="match status" value="1"/>
</dbReference>
<dbReference type="Gene3D" id="2.130.10.10">
    <property type="entry name" value="YVTN repeat-like/Quinoprotein amine dehydrogenase"/>
    <property type="match status" value="2"/>
</dbReference>
<dbReference type="PROSITE" id="PS00678">
    <property type="entry name" value="WD_REPEATS_1"/>
    <property type="match status" value="1"/>
</dbReference>
<keyword evidence="1 3" id="KW-0853">WD repeat</keyword>
<proteinExistence type="predicted"/>
<dbReference type="SMART" id="SM00320">
    <property type="entry name" value="WD40"/>
    <property type="match status" value="4"/>
</dbReference>
<feature type="repeat" description="WD" evidence="3">
    <location>
        <begin position="10"/>
        <end position="49"/>
    </location>
</feature>
<dbReference type="STRING" id="2903.R1BNU3"/>
<dbReference type="KEGG" id="ehx:EMIHUDRAFT_238470"/>
<dbReference type="PROSITE" id="PS50294">
    <property type="entry name" value="WD_REPEATS_REGION"/>
    <property type="match status" value="1"/>
</dbReference>
<accession>A0A0D3JQ32</accession>
<dbReference type="InterPro" id="IPR015943">
    <property type="entry name" value="WD40/YVTN_repeat-like_dom_sf"/>
</dbReference>
<dbReference type="PROSITE" id="PS50082">
    <property type="entry name" value="WD_REPEATS_2"/>
    <property type="match status" value="1"/>
</dbReference>
<dbReference type="KEGG" id="ehx:EMIHUDRAFT_120285"/>